<dbReference type="SUPFAM" id="SSF52540">
    <property type="entry name" value="P-loop containing nucleoside triphosphate hydrolases"/>
    <property type="match status" value="1"/>
</dbReference>
<proteinExistence type="predicted"/>
<name>A0A6L8KGX6_9BURK</name>
<evidence type="ECO:0000313" key="2">
    <source>
        <dbReference type="Proteomes" id="UP000479335"/>
    </source>
</evidence>
<protein>
    <recommendedName>
        <fullName evidence="3">UvrD-like helicase C-terminal domain-containing protein</fullName>
    </recommendedName>
</protein>
<evidence type="ECO:0008006" key="3">
    <source>
        <dbReference type="Google" id="ProtNLM"/>
    </source>
</evidence>
<sequence>MMPLSFGHFDYAYCLTNHKSQGRTFDAAYTLANPAMCDRELTYVAASRSRFSTTIYTNLGVLQSVDIEAHQPNERQDCGRAAAIDALALRMSRSRAKGTSLDYAVRPQTRVTARPILTASISHRIAKRFLNAISSRRRTHEAEHSLQR</sequence>
<dbReference type="RefSeq" id="WP_161010002.1">
    <property type="nucleotide sequence ID" value="NZ_WWCN01000030.1"/>
</dbReference>
<dbReference type="InterPro" id="IPR027417">
    <property type="entry name" value="P-loop_NTPase"/>
</dbReference>
<gene>
    <name evidence="1" type="ORF">GTP46_28475</name>
</gene>
<accession>A0A6L8KGX6</accession>
<dbReference type="EMBL" id="WWCN01000030">
    <property type="protein sequence ID" value="MYM26566.1"/>
    <property type="molecule type" value="Genomic_DNA"/>
</dbReference>
<dbReference type="Proteomes" id="UP000479335">
    <property type="component" value="Unassembled WGS sequence"/>
</dbReference>
<keyword evidence="2" id="KW-1185">Reference proteome</keyword>
<dbReference type="CDD" id="cd18809">
    <property type="entry name" value="SF1_C_RecD"/>
    <property type="match status" value="1"/>
</dbReference>
<organism evidence="1 2">
    <name type="scientific">Duganella flavida</name>
    <dbReference type="NCBI Taxonomy" id="2692175"/>
    <lineage>
        <taxon>Bacteria</taxon>
        <taxon>Pseudomonadati</taxon>
        <taxon>Pseudomonadota</taxon>
        <taxon>Betaproteobacteria</taxon>
        <taxon>Burkholderiales</taxon>
        <taxon>Oxalobacteraceae</taxon>
        <taxon>Telluria group</taxon>
        <taxon>Duganella</taxon>
    </lineage>
</organism>
<evidence type="ECO:0000313" key="1">
    <source>
        <dbReference type="EMBL" id="MYM26566.1"/>
    </source>
</evidence>
<dbReference type="Gene3D" id="3.40.50.300">
    <property type="entry name" value="P-loop containing nucleotide triphosphate hydrolases"/>
    <property type="match status" value="1"/>
</dbReference>
<comment type="caution">
    <text evidence="1">The sequence shown here is derived from an EMBL/GenBank/DDBJ whole genome shotgun (WGS) entry which is preliminary data.</text>
</comment>
<reference evidence="1 2" key="1">
    <citation type="submission" date="2019-12" db="EMBL/GenBank/DDBJ databases">
        <title>Novel species isolated from a subtropical stream in China.</title>
        <authorList>
            <person name="Lu H."/>
        </authorList>
    </citation>
    <scope>NUCLEOTIDE SEQUENCE [LARGE SCALE GENOMIC DNA]</scope>
    <source>
        <strain evidence="1 2">FT135W</strain>
    </source>
</reference>
<dbReference type="AlphaFoldDB" id="A0A6L8KGX6"/>